<dbReference type="AlphaFoldDB" id="A0A820MBP5"/>
<comment type="caution">
    <text evidence="1">The sequence shown here is derived from an EMBL/GenBank/DDBJ whole genome shotgun (WGS) entry which is preliminary data.</text>
</comment>
<protein>
    <submittedName>
        <fullName evidence="1">Uncharacterized protein</fullName>
    </submittedName>
</protein>
<evidence type="ECO:0000313" key="2">
    <source>
        <dbReference type="Proteomes" id="UP000663836"/>
    </source>
</evidence>
<feature type="non-terminal residue" evidence="1">
    <location>
        <position position="1"/>
    </location>
</feature>
<gene>
    <name evidence="1" type="ORF">JBS370_LOCUS42556</name>
</gene>
<name>A0A820MBP5_9BILA</name>
<reference evidence="1" key="1">
    <citation type="submission" date="2021-02" db="EMBL/GenBank/DDBJ databases">
        <authorList>
            <person name="Nowell W R."/>
        </authorList>
    </citation>
    <scope>NUCLEOTIDE SEQUENCE</scope>
</reference>
<proteinExistence type="predicted"/>
<accession>A0A820MBP5</accession>
<dbReference type="EMBL" id="CAJOBD010057514">
    <property type="protein sequence ID" value="CAF4371693.1"/>
    <property type="molecule type" value="Genomic_DNA"/>
</dbReference>
<dbReference type="Proteomes" id="UP000663836">
    <property type="component" value="Unassembled WGS sequence"/>
</dbReference>
<organism evidence="1 2">
    <name type="scientific">Rotaria sordida</name>
    <dbReference type="NCBI Taxonomy" id="392033"/>
    <lineage>
        <taxon>Eukaryota</taxon>
        <taxon>Metazoa</taxon>
        <taxon>Spiralia</taxon>
        <taxon>Gnathifera</taxon>
        <taxon>Rotifera</taxon>
        <taxon>Eurotatoria</taxon>
        <taxon>Bdelloidea</taxon>
        <taxon>Philodinida</taxon>
        <taxon>Philodinidae</taxon>
        <taxon>Rotaria</taxon>
    </lineage>
</organism>
<evidence type="ECO:0000313" key="1">
    <source>
        <dbReference type="EMBL" id="CAF4371693.1"/>
    </source>
</evidence>
<sequence length="29" mass="3057">NIPYDRIPQSACSTSLTYVCSSALGALEP</sequence>